<evidence type="ECO:0000313" key="2">
    <source>
        <dbReference type="EMBL" id="RKD92847.1"/>
    </source>
</evidence>
<gene>
    <name evidence="2" type="ORF">BC643_3224</name>
</gene>
<sequence length="482" mass="54932">MQIDSFIAWIGLKETQDIVDQLRQLPLVRSIYVLAPKPVEVAGANCLTTGLPLSTQTIKTITEHAQSDYALLALNEKQLTIGQFALERLIQLADYTDATMLYTDYYEEKEGVLAAHPVIAYQEGSLRDDFNFGPVQLYRTDVLKTFEAAVTGDWNHAGYYALRLLASRMGEITRVPELLFTMAETDTRKSGEKLFDYVTSSARERQIELEQACTVHLQKIGAFLKPDFKTVQFEDGFPVEATVVIPVRNRIKTIKDAVDSVLSQNCNFAFNLIIIDNHSTDGTTELLQSYTDDRLIHLIPERNDLGIGGCWNEAVFHPQCGRFAVQLDSDDLYFDETTLQQVVDKFHEEQCAMVIGSYQMCNFKLEEIPPGLIEHREWTPENGPNNALRINGLGAPRAFYTPIYRDIRIPNTSYGEDYAMGLAISRQWKIGRIYNPIYRCRRWEDNSDASLDINKQNAHNQYKDGLRTFELKARLKLNKLES</sequence>
<accession>A0A419WBK3</accession>
<dbReference type="Gene3D" id="3.90.550.10">
    <property type="entry name" value="Spore Coat Polysaccharide Biosynthesis Protein SpsA, Chain A"/>
    <property type="match status" value="1"/>
</dbReference>
<dbReference type="CDD" id="cd00761">
    <property type="entry name" value="Glyco_tranf_GTA_type"/>
    <property type="match status" value="1"/>
</dbReference>
<organism evidence="2 3">
    <name type="scientific">Mangrovibacterium diazotrophicum</name>
    <dbReference type="NCBI Taxonomy" id="1261403"/>
    <lineage>
        <taxon>Bacteria</taxon>
        <taxon>Pseudomonadati</taxon>
        <taxon>Bacteroidota</taxon>
        <taxon>Bacteroidia</taxon>
        <taxon>Marinilabiliales</taxon>
        <taxon>Prolixibacteraceae</taxon>
        <taxon>Mangrovibacterium</taxon>
    </lineage>
</organism>
<dbReference type="InterPro" id="IPR050834">
    <property type="entry name" value="Glycosyltransf_2"/>
</dbReference>
<keyword evidence="2" id="KW-0808">Transferase</keyword>
<comment type="caution">
    <text evidence="2">The sequence shown here is derived from an EMBL/GenBank/DDBJ whole genome shotgun (WGS) entry which is preliminary data.</text>
</comment>
<evidence type="ECO:0000313" key="3">
    <source>
        <dbReference type="Proteomes" id="UP000283387"/>
    </source>
</evidence>
<dbReference type="SUPFAM" id="SSF53448">
    <property type="entry name" value="Nucleotide-diphospho-sugar transferases"/>
    <property type="match status" value="1"/>
</dbReference>
<dbReference type="Proteomes" id="UP000283387">
    <property type="component" value="Unassembled WGS sequence"/>
</dbReference>
<dbReference type="InterPro" id="IPR001173">
    <property type="entry name" value="Glyco_trans_2-like"/>
</dbReference>
<proteinExistence type="predicted"/>
<dbReference type="OrthoDB" id="1110483at2"/>
<dbReference type="EMBL" id="RAPN01000001">
    <property type="protein sequence ID" value="RKD92847.1"/>
    <property type="molecule type" value="Genomic_DNA"/>
</dbReference>
<dbReference type="PANTHER" id="PTHR43685">
    <property type="entry name" value="GLYCOSYLTRANSFERASE"/>
    <property type="match status" value="1"/>
</dbReference>
<keyword evidence="3" id="KW-1185">Reference proteome</keyword>
<dbReference type="PANTHER" id="PTHR43685:SF2">
    <property type="entry name" value="GLYCOSYLTRANSFERASE 2-LIKE DOMAIN-CONTAINING PROTEIN"/>
    <property type="match status" value="1"/>
</dbReference>
<dbReference type="InterPro" id="IPR029044">
    <property type="entry name" value="Nucleotide-diphossugar_trans"/>
</dbReference>
<dbReference type="RefSeq" id="WP_120274019.1">
    <property type="nucleotide sequence ID" value="NZ_RAPN01000001.1"/>
</dbReference>
<name>A0A419WBK3_9BACT</name>
<dbReference type="GO" id="GO:0016740">
    <property type="term" value="F:transferase activity"/>
    <property type="evidence" value="ECO:0007669"/>
    <property type="project" value="UniProtKB-KW"/>
</dbReference>
<protein>
    <submittedName>
        <fullName evidence="2">Glycosyl transferase family 2</fullName>
    </submittedName>
</protein>
<dbReference type="Pfam" id="PF00535">
    <property type="entry name" value="Glycos_transf_2"/>
    <property type="match status" value="1"/>
</dbReference>
<reference evidence="2 3" key="1">
    <citation type="submission" date="2018-09" db="EMBL/GenBank/DDBJ databases">
        <title>Genomic Encyclopedia of Archaeal and Bacterial Type Strains, Phase II (KMG-II): from individual species to whole genera.</title>
        <authorList>
            <person name="Goeker M."/>
        </authorList>
    </citation>
    <scope>NUCLEOTIDE SEQUENCE [LARGE SCALE GENOMIC DNA]</scope>
    <source>
        <strain evidence="2 3">DSM 27148</strain>
    </source>
</reference>
<evidence type="ECO:0000259" key="1">
    <source>
        <dbReference type="Pfam" id="PF00535"/>
    </source>
</evidence>
<feature type="domain" description="Glycosyltransferase 2-like" evidence="1">
    <location>
        <begin position="242"/>
        <end position="374"/>
    </location>
</feature>
<dbReference type="AlphaFoldDB" id="A0A419WBK3"/>